<dbReference type="Pfam" id="PF03764">
    <property type="entry name" value="EFG_IV"/>
    <property type="match status" value="1"/>
</dbReference>
<dbReference type="Gene3D" id="3.30.70.870">
    <property type="entry name" value="Elongation Factor G (Translational Gtpase), domain 3"/>
    <property type="match status" value="1"/>
</dbReference>
<dbReference type="PRINTS" id="PR00315">
    <property type="entry name" value="ELONGATNFCT"/>
</dbReference>
<dbReference type="SUPFAM" id="SSF54211">
    <property type="entry name" value="Ribosomal protein S5 domain 2-like"/>
    <property type="match status" value="1"/>
</dbReference>
<dbReference type="SUPFAM" id="SSF52540">
    <property type="entry name" value="P-loop containing nucleoside triphosphate hydrolases"/>
    <property type="match status" value="1"/>
</dbReference>
<evidence type="ECO:0000313" key="6">
    <source>
        <dbReference type="Proteomes" id="UP000194159"/>
    </source>
</evidence>
<protein>
    <submittedName>
        <fullName evidence="5">Translation elongation factor/tetracycline resistance protein</fullName>
    </submittedName>
</protein>
<dbReference type="Proteomes" id="UP000194159">
    <property type="component" value="Chromosome"/>
</dbReference>
<dbReference type="GO" id="GO:0003746">
    <property type="term" value="F:translation elongation factor activity"/>
    <property type="evidence" value="ECO:0007669"/>
    <property type="project" value="UniProtKB-KW"/>
</dbReference>
<dbReference type="InterPro" id="IPR020568">
    <property type="entry name" value="Ribosomal_Su5_D2-typ_SF"/>
</dbReference>
<dbReference type="EMBL" id="CP020906">
    <property type="protein sequence ID" value="ARQ10846.1"/>
    <property type="molecule type" value="Genomic_DNA"/>
</dbReference>
<dbReference type="InterPro" id="IPR009000">
    <property type="entry name" value="Transl_B-barrel_sf"/>
</dbReference>
<evidence type="ECO:0000256" key="1">
    <source>
        <dbReference type="ARBA" id="ARBA00022741"/>
    </source>
</evidence>
<dbReference type="PANTHER" id="PTHR43261:SF1">
    <property type="entry name" value="RIBOSOME-RELEASING FACTOR 2, MITOCHONDRIAL"/>
    <property type="match status" value="1"/>
</dbReference>
<proteinExistence type="predicted"/>
<dbReference type="GO" id="GO:0003924">
    <property type="term" value="F:GTPase activity"/>
    <property type="evidence" value="ECO:0007669"/>
    <property type="project" value="InterPro"/>
</dbReference>
<evidence type="ECO:0000256" key="3">
    <source>
        <dbReference type="ARBA" id="ARBA00023134"/>
    </source>
</evidence>
<dbReference type="GO" id="GO:0005525">
    <property type="term" value="F:GTP binding"/>
    <property type="evidence" value="ECO:0007669"/>
    <property type="project" value="UniProtKB-KW"/>
</dbReference>
<dbReference type="Gene3D" id="2.40.30.10">
    <property type="entry name" value="Translation factors"/>
    <property type="match status" value="1"/>
</dbReference>
<keyword evidence="1" id="KW-0547">Nucleotide-binding</keyword>
<dbReference type="PROSITE" id="PS00301">
    <property type="entry name" value="G_TR_1"/>
    <property type="match status" value="1"/>
</dbReference>
<keyword evidence="5" id="KW-0251">Elongation factor</keyword>
<sequence>MRTLNLGILAHVDAGKTSLTERLLFNAGVIDRLGSVDTGDTHTDNLELEQQRGITIRAAVVSFKIGDRTINLIDTPGHPDFIAEVERVLGLLDAAVVVVSAVEGVQAQTRVLMRALRRLGVPFVFFINKVDRLGARYQEVLEALAAQLSVRPIAMSTIIDAGSKLARVEALALRDEPLFSALCEALGENDEAILDDYVLAPERLTEERLGRSLADQVARGLVHPVFAGAAMTGVGISDLASAFTTILPARRPDADGPVAGKIFKIERGWGGEKLCYLSLTSGTVRLRQYLDLPKGPGRVTAIQVFEDGRIHGAESLRAGQIARVSGLAGARIGDAVGSDRFSSGQAHFAPPALETRVLARRPSDKAALWLALSQMAEQDPLINLRRNEETDEVFVSLYGEVQKEVIQSTLLTDFSLDASFEESTVILAERPVGIGTGLQILFKEPNPFLATVGLRVEPRPPGAGNSFALEVEVGQMPVAFYRAVEEAVFETLNQGIFGWQVIDCHVAMTAVRHSSPASTAADFRQLTPWVLATALSAAQTVLCEPVDRFHLEAPAENLSGVLTLLARSAAMTTDSVIADGVARLEGTMASQMVRSVQQQLPGLTSGAGTMETAFDHYVPMAGPPRLRRRSGPNPFNSAEYLLRLRRDSLGVSLNG</sequence>
<dbReference type="GO" id="GO:0097216">
    <property type="term" value="F:guanosine tetraphosphate binding"/>
    <property type="evidence" value="ECO:0007669"/>
    <property type="project" value="UniProtKB-ARBA"/>
</dbReference>
<dbReference type="InterPro" id="IPR000640">
    <property type="entry name" value="EFG_V-like"/>
</dbReference>
<dbReference type="CDD" id="cd01684">
    <property type="entry name" value="Tet_like_IV"/>
    <property type="match status" value="1"/>
</dbReference>
<dbReference type="RefSeq" id="WP_086082386.1">
    <property type="nucleotide sequence ID" value="NZ_CP020906.1"/>
</dbReference>
<dbReference type="InterPro" id="IPR041095">
    <property type="entry name" value="EFG_II"/>
</dbReference>
<dbReference type="InterPro" id="IPR014721">
    <property type="entry name" value="Ribsml_uS5_D2-typ_fold_subgr"/>
</dbReference>
<dbReference type="GO" id="GO:0032790">
    <property type="term" value="P:ribosome disassembly"/>
    <property type="evidence" value="ECO:0007669"/>
    <property type="project" value="TreeGrafter"/>
</dbReference>
<dbReference type="AlphaFoldDB" id="A0AAN1BI50"/>
<dbReference type="Pfam" id="PF14492">
    <property type="entry name" value="EFG_III"/>
    <property type="match status" value="1"/>
</dbReference>
<dbReference type="Pfam" id="PF00009">
    <property type="entry name" value="GTP_EFTU"/>
    <property type="match status" value="1"/>
</dbReference>
<dbReference type="PROSITE" id="PS51722">
    <property type="entry name" value="G_TR_2"/>
    <property type="match status" value="1"/>
</dbReference>
<dbReference type="Pfam" id="PF00679">
    <property type="entry name" value="EFG_C"/>
    <property type="match status" value="1"/>
</dbReference>
<evidence type="ECO:0000259" key="4">
    <source>
        <dbReference type="PROSITE" id="PS51722"/>
    </source>
</evidence>
<dbReference type="InterPro" id="IPR000795">
    <property type="entry name" value="T_Tr_GTP-bd_dom"/>
</dbReference>
<evidence type="ECO:0000313" key="5">
    <source>
        <dbReference type="EMBL" id="ARQ10846.1"/>
    </source>
</evidence>
<dbReference type="SMART" id="SM00889">
    <property type="entry name" value="EFG_IV"/>
    <property type="match status" value="1"/>
</dbReference>
<organism evidence="5 6">
    <name type="scientific">Rhizobium etli</name>
    <dbReference type="NCBI Taxonomy" id="29449"/>
    <lineage>
        <taxon>Bacteria</taxon>
        <taxon>Pseudomonadati</taxon>
        <taxon>Pseudomonadota</taxon>
        <taxon>Alphaproteobacteria</taxon>
        <taxon>Hyphomicrobiales</taxon>
        <taxon>Rhizobiaceae</taxon>
        <taxon>Rhizobium/Agrobacterium group</taxon>
        <taxon>Rhizobium</taxon>
    </lineage>
</organism>
<dbReference type="InterPro" id="IPR031157">
    <property type="entry name" value="G_TR_CS"/>
</dbReference>
<dbReference type="Gene3D" id="3.40.50.300">
    <property type="entry name" value="P-loop containing nucleotide triphosphate hydrolases"/>
    <property type="match status" value="1"/>
</dbReference>
<gene>
    <name evidence="5" type="ORF">NXC12_CH02842</name>
</gene>
<name>A0AAN1BI50_RHIET</name>
<feature type="domain" description="Tr-type G" evidence="4">
    <location>
        <begin position="1"/>
        <end position="253"/>
    </location>
</feature>
<evidence type="ECO:0000256" key="2">
    <source>
        <dbReference type="ARBA" id="ARBA00022917"/>
    </source>
</evidence>
<dbReference type="PRINTS" id="PR01037">
    <property type="entry name" value="TCRTETOQM"/>
</dbReference>
<dbReference type="Gene3D" id="3.30.230.10">
    <property type="match status" value="1"/>
</dbReference>
<dbReference type="NCBIfam" id="TIGR00231">
    <property type="entry name" value="small_GTP"/>
    <property type="match status" value="1"/>
</dbReference>
<keyword evidence="3" id="KW-0342">GTP-binding</keyword>
<reference evidence="5 6" key="1">
    <citation type="submission" date="2017-04" db="EMBL/GenBank/DDBJ databases">
        <title>Complete genome sequences of Rhizobium genomic linages associated to common bean (phaseolus vulgaris).</title>
        <authorList>
            <person name="Santamaria R.I."/>
            <person name="Bustos P."/>
            <person name="Perez-Carrascal O."/>
            <person name="Martinez-Flores I."/>
            <person name="Juarez S."/>
            <person name="Lozano L."/>
            <person name="Miranda F."/>
            <person name="Vinuesa P."/>
            <person name="Martinez-Romero E."/>
            <person name="Cevallos M.A."/>
            <person name="Romero D."/>
            <person name="Davila G."/>
            <person name="Gonzalez V."/>
        </authorList>
    </citation>
    <scope>NUCLEOTIDE SEQUENCE [LARGE SCALE GENOMIC DNA]</scope>
    <source>
        <strain evidence="5 6">NXC12</strain>
    </source>
</reference>
<dbReference type="SUPFAM" id="SSF54980">
    <property type="entry name" value="EF-G C-terminal domain-like"/>
    <property type="match status" value="2"/>
</dbReference>
<dbReference type="PANTHER" id="PTHR43261">
    <property type="entry name" value="TRANSLATION ELONGATION FACTOR G-RELATED"/>
    <property type="match status" value="1"/>
</dbReference>
<dbReference type="InterPro" id="IPR005225">
    <property type="entry name" value="Small_GTP-bd"/>
</dbReference>
<accession>A0AAN1BI50</accession>
<keyword evidence="2" id="KW-0648">Protein biosynthesis</keyword>
<dbReference type="InterPro" id="IPR035647">
    <property type="entry name" value="EFG_III/V"/>
</dbReference>
<dbReference type="SUPFAM" id="SSF50447">
    <property type="entry name" value="Translation proteins"/>
    <property type="match status" value="1"/>
</dbReference>
<dbReference type="InterPro" id="IPR027417">
    <property type="entry name" value="P-loop_NTPase"/>
</dbReference>
<dbReference type="InterPro" id="IPR005517">
    <property type="entry name" value="Transl_elong_EFG/EF2_IV"/>
</dbReference>